<feature type="transmembrane region" description="Helical" evidence="1">
    <location>
        <begin position="27"/>
        <end position="48"/>
    </location>
</feature>
<gene>
    <name evidence="2" type="ORF">EG799_11480</name>
</gene>
<feature type="transmembrane region" description="Helical" evidence="1">
    <location>
        <begin position="60"/>
        <end position="77"/>
    </location>
</feature>
<accession>A0A3N5DSH4</accession>
<evidence type="ECO:0000256" key="1">
    <source>
        <dbReference type="SAM" id="Phobius"/>
    </source>
</evidence>
<organism evidence="2 3">
    <name type="scientific">Aurantiacibacter spongiae</name>
    <dbReference type="NCBI Taxonomy" id="2488860"/>
    <lineage>
        <taxon>Bacteria</taxon>
        <taxon>Pseudomonadati</taxon>
        <taxon>Pseudomonadota</taxon>
        <taxon>Alphaproteobacteria</taxon>
        <taxon>Sphingomonadales</taxon>
        <taxon>Erythrobacteraceae</taxon>
        <taxon>Aurantiacibacter</taxon>
    </lineage>
</organism>
<dbReference type="OrthoDB" id="7336780at2"/>
<keyword evidence="1" id="KW-0472">Membrane</keyword>
<keyword evidence="1" id="KW-1133">Transmembrane helix</keyword>
<dbReference type="GO" id="GO:0016788">
    <property type="term" value="F:hydrolase activity, acting on ester bonds"/>
    <property type="evidence" value="ECO:0007669"/>
    <property type="project" value="UniProtKB-ARBA"/>
</dbReference>
<name>A0A3N5DSH4_9SPHN</name>
<feature type="transmembrane region" description="Helical" evidence="1">
    <location>
        <begin position="89"/>
        <end position="107"/>
    </location>
</feature>
<proteinExistence type="predicted"/>
<dbReference type="AlphaFoldDB" id="A0A3N5DSH4"/>
<dbReference type="InterPro" id="IPR036514">
    <property type="entry name" value="SGNH_hydro_sf"/>
</dbReference>
<reference evidence="2 3" key="1">
    <citation type="submission" date="2018-11" db="EMBL/GenBank/DDBJ databases">
        <title>Erythrobacter spongiae sp. nov., isolated from a marine sponge.</title>
        <authorList>
            <person name="Zhuang L."/>
            <person name="Luo L."/>
        </authorList>
    </citation>
    <scope>NUCLEOTIDE SEQUENCE [LARGE SCALE GENOMIC DNA]</scope>
    <source>
        <strain evidence="2 3">HN-E23</strain>
    </source>
</reference>
<dbReference type="Proteomes" id="UP000275232">
    <property type="component" value="Unassembled WGS sequence"/>
</dbReference>
<protein>
    <submittedName>
        <fullName evidence="2">Uncharacterized protein</fullName>
    </submittedName>
</protein>
<sequence length="465" mass="50451">MNSVSPIAAAHATPSAEMGRAVPSRSLAMLLCFVPALYFLAITAYALFNFSSYGADLPRFLRYVAAPGLIAAALIWASRALAPRRAANIGLAATAILFALLLVELFLNARLIMAMMSLVSTLGTGGAQGDAAMRGQAGIPPMYTSKQLSNAMPVKRLDEAILGGVPGEEVLLCSHDGHPLYYTADRFGFNNDDAIYAKPIETMIVGDSFVEGHCQPRADTFVGRMRGLRPQTASIGMRAGGPLFELALLGRYGREFRPDWTVMAFFEGNDWQNLRKEAKTPWLAEALSPGARFGQPRPSPAQVERASAVIDEWWNKDVSPGVVFAKSSFVRNIFALNEVWGFLGLDYPRVTGDQPVYRDVLARAKSLSDEWGGRFILVYIPTDTRYRGLLDKSFTYDGLRDDVLEAAAANGVEVVDLTDIFARSDDPAALFAADGHFSPAGSQAAAEAVEERIEALTARRVASLR</sequence>
<evidence type="ECO:0000313" key="3">
    <source>
        <dbReference type="Proteomes" id="UP000275232"/>
    </source>
</evidence>
<keyword evidence="3" id="KW-1185">Reference proteome</keyword>
<comment type="caution">
    <text evidence="2">The sequence shown here is derived from an EMBL/GenBank/DDBJ whole genome shotgun (WGS) entry which is preliminary data.</text>
</comment>
<dbReference type="RefSeq" id="WP_123881327.1">
    <property type="nucleotide sequence ID" value="NZ_RPFZ01000001.1"/>
</dbReference>
<evidence type="ECO:0000313" key="2">
    <source>
        <dbReference type="EMBL" id="RPF72171.1"/>
    </source>
</evidence>
<dbReference type="SUPFAM" id="SSF52266">
    <property type="entry name" value="SGNH hydrolase"/>
    <property type="match status" value="1"/>
</dbReference>
<keyword evidence="1" id="KW-0812">Transmembrane</keyword>
<dbReference type="EMBL" id="RPFZ01000001">
    <property type="protein sequence ID" value="RPF72171.1"/>
    <property type="molecule type" value="Genomic_DNA"/>
</dbReference>
<dbReference type="Gene3D" id="3.40.50.1110">
    <property type="entry name" value="SGNH hydrolase"/>
    <property type="match status" value="1"/>
</dbReference>